<proteinExistence type="inferred from homology"/>
<dbReference type="InterPro" id="IPR011678">
    <property type="entry name" value="EMC1_C"/>
</dbReference>
<comment type="subcellular location">
    <subcellularLocation>
        <location evidence="1">Endoplasmic reticulum membrane</location>
        <topology evidence="1">Single-pass type I membrane protein</topology>
    </subcellularLocation>
</comment>
<comment type="similarity">
    <text evidence="2">Belongs to the EMC1 family.</text>
</comment>
<feature type="transmembrane region" description="Helical" evidence="11">
    <location>
        <begin position="864"/>
        <end position="885"/>
    </location>
</feature>
<dbReference type="InterPro" id="IPR026895">
    <property type="entry name" value="EMC1"/>
</dbReference>
<evidence type="ECO:0000259" key="13">
    <source>
        <dbReference type="Pfam" id="PF07774"/>
    </source>
</evidence>
<evidence type="ECO:0000256" key="11">
    <source>
        <dbReference type="SAM" id="Phobius"/>
    </source>
</evidence>
<feature type="domain" description="ER membrane protein complex subunit 1 C-terminal" evidence="13">
    <location>
        <begin position="691"/>
        <end position="894"/>
    </location>
</feature>
<evidence type="ECO:0000256" key="6">
    <source>
        <dbReference type="ARBA" id="ARBA00022729"/>
    </source>
</evidence>
<evidence type="ECO:0000313" key="16">
    <source>
        <dbReference type="Proteomes" id="UP001153737"/>
    </source>
</evidence>
<evidence type="ECO:0000256" key="7">
    <source>
        <dbReference type="ARBA" id="ARBA00022824"/>
    </source>
</evidence>
<accession>A0A9P0DTB0</accession>
<dbReference type="GO" id="GO:0034975">
    <property type="term" value="P:protein folding in endoplasmic reticulum"/>
    <property type="evidence" value="ECO:0007669"/>
    <property type="project" value="TreeGrafter"/>
</dbReference>
<evidence type="ECO:0000259" key="14">
    <source>
        <dbReference type="Pfam" id="PF25293"/>
    </source>
</evidence>
<feature type="chain" id="PRO_5040219219" description="ER membrane protein complex subunit 1" evidence="12">
    <location>
        <begin position="25"/>
        <end position="895"/>
    </location>
</feature>
<evidence type="ECO:0000256" key="8">
    <source>
        <dbReference type="ARBA" id="ARBA00022989"/>
    </source>
</evidence>
<keyword evidence="9 11" id="KW-0472">Membrane</keyword>
<name>A0A9P0DTB0_PHACE</name>
<evidence type="ECO:0000256" key="5">
    <source>
        <dbReference type="ARBA" id="ARBA00022692"/>
    </source>
</evidence>
<sequence length="895" mass="100221">MKMTPQIVFGVQIILFLCTHYSSALYEDQVGKFDWKRSFIGKVKHAQIENKKIISVTHENVLASINLKDGKLSWRQLLEDPTEYEIKLLHIDRDIYTISSSLDNWILRSWDISTGSLLTEKNVIIEKTHSSEYSVTNGILHHVVPFAESHLEVTSYYLLTGDSTGPTNKISAPWIADVSDCLLTKTYYVCISRGISTYDYYSGQIYYRDIISRNGFVMIKPIHTLLGEGLGTVEMRTFNADVPGFLLVLNNVAKLVLIEKDILVAKSMDNIQSAVGIKNEDKLVLYKLEASDNPDKLIRVVGMDYLSGSNLRSVDIDYPIGLGTPRIMAISIKGSITDLLLTTTDDAVLFVRLPEGKILWTREEALSAIVATEFVELPVSELDASIENEFKTSSSDIVSMFTHRLTSQAKQLSNFILGSQLLSNSGLVRDEFGLHKLIVAATRAGKVFALDTLTGSIAWSYRMPNVKPIKMLGEEKMILFMQRSARYLPLPAQCLLLAEDSNSGNTVLFQFDPITGYSQKGVERLNYKIAQAMLLPHEDETNTKAVLVLSSTNQVYIYPSSSEPLVKKSISKTYLYLVNTQSSTLRGFNFHHTDPDFSLTPAWDVNLKGSKIVALSTRHPNERVHSQGRVLPDRSVYYKYVNPNLVAVATLSDDPLHKNVLSIYLIDGVTGLVLYATSHKRAKGPVHLVHSENWLVYSYFNERFRRTEVVSAELYEGHILSNSSVFSSHAVSLLPHVQTQSYILPATPSKLAVTLTEKGITNKFLLLGLTNGAVVELPWLFFQPRFNDIPCGPEESCMPYMPEVPLPSEAVINYNQSIGRIKGIEVAPARLESTSHILVHGLDIFYTRVAPSKTFDVLKEDFDYMVIVLVLSGLILASYVTKYLAGKKTVKQLWK</sequence>
<reference evidence="15" key="2">
    <citation type="submission" date="2022-10" db="EMBL/GenBank/DDBJ databases">
        <authorList>
            <consortium name="ENA_rothamsted_submissions"/>
            <consortium name="culmorum"/>
            <person name="King R."/>
        </authorList>
    </citation>
    <scope>NUCLEOTIDE SEQUENCE</scope>
</reference>
<keyword evidence="5 11" id="KW-0812">Transmembrane</keyword>
<protein>
    <recommendedName>
        <fullName evidence="4">ER membrane protein complex subunit 1</fullName>
    </recommendedName>
</protein>
<dbReference type="GO" id="GO:0072546">
    <property type="term" value="C:EMC complex"/>
    <property type="evidence" value="ECO:0007669"/>
    <property type="project" value="InterPro"/>
</dbReference>
<keyword evidence="6 12" id="KW-0732">Signal</keyword>
<dbReference type="SUPFAM" id="SSF50998">
    <property type="entry name" value="Quinoprotein alcohol dehydrogenase-like"/>
    <property type="match status" value="1"/>
</dbReference>
<evidence type="ECO:0000256" key="10">
    <source>
        <dbReference type="ARBA" id="ARBA00023180"/>
    </source>
</evidence>
<keyword evidence="16" id="KW-1185">Reference proteome</keyword>
<dbReference type="Pfam" id="PF25293">
    <property type="entry name" value="Beta-prop_EMC1_N"/>
    <property type="match status" value="1"/>
</dbReference>
<evidence type="ECO:0000256" key="9">
    <source>
        <dbReference type="ARBA" id="ARBA00023136"/>
    </source>
</evidence>
<dbReference type="InterPro" id="IPR011047">
    <property type="entry name" value="Quinoprotein_ADH-like_sf"/>
</dbReference>
<evidence type="ECO:0000256" key="1">
    <source>
        <dbReference type="ARBA" id="ARBA00004115"/>
    </source>
</evidence>
<reference evidence="15" key="1">
    <citation type="submission" date="2022-01" db="EMBL/GenBank/DDBJ databases">
        <authorList>
            <person name="King R."/>
        </authorList>
    </citation>
    <scope>NUCLEOTIDE SEQUENCE</scope>
</reference>
<evidence type="ECO:0000313" key="15">
    <source>
        <dbReference type="EMBL" id="CAH1180308.1"/>
    </source>
</evidence>
<dbReference type="AlphaFoldDB" id="A0A9P0DTB0"/>
<dbReference type="Proteomes" id="UP001153737">
    <property type="component" value="Chromosome 8"/>
</dbReference>
<dbReference type="PANTHER" id="PTHR21573">
    <property type="entry name" value="ER MEMBRANE PROTEIN COMPLEX SUBUNIT 1"/>
    <property type="match status" value="1"/>
</dbReference>
<keyword evidence="10" id="KW-0325">Glycoprotein</keyword>
<feature type="signal peptide" evidence="12">
    <location>
        <begin position="1"/>
        <end position="24"/>
    </location>
</feature>
<keyword evidence="7" id="KW-0256">Endoplasmic reticulum</keyword>
<evidence type="ECO:0000256" key="12">
    <source>
        <dbReference type="SAM" id="SignalP"/>
    </source>
</evidence>
<keyword evidence="8 11" id="KW-1133">Transmembrane helix</keyword>
<evidence type="ECO:0000256" key="2">
    <source>
        <dbReference type="ARBA" id="ARBA00007904"/>
    </source>
</evidence>
<dbReference type="Pfam" id="PF07774">
    <property type="entry name" value="EMC1_C"/>
    <property type="match status" value="1"/>
</dbReference>
<feature type="domain" description="EMC1 first beta-propeller" evidence="14">
    <location>
        <begin position="24"/>
        <end position="154"/>
    </location>
</feature>
<comment type="subunit">
    <text evidence="3">Component of the ER membrane protein complex (EMC).</text>
</comment>
<evidence type="ECO:0000256" key="3">
    <source>
        <dbReference type="ARBA" id="ARBA00011276"/>
    </source>
</evidence>
<gene>
    <name evidence="15" type="ORF">PHAECO_LOCUS11564</name>
</gene>
<organism evidence="15 16">
    <name type="scientific">Phaedon cochleariae</name>
    <name type="common">Mustard beetle</name>
    <dbReference type="NCBI Taxonomy" id="80249"/>
    <lineage>
        <taxon>Eukaryota</taxon>
        <taxon>Metazoa</taxon>
        <taxon>Ecdysozoa</taxon>
        <taxon>Arthropoda</taxon>
        <taxon>Hexapoda</taxon>
        <taxon>Insecta</taxon>
        <taxon>Pterygota</taxon>
        <taxon>Neoptera</taxon>
        <taxon>Endopterygota</taxon>
        <taxon>Coleoptera</taxon>
        <taxon>Polyphaga</taxon>
        <taxon>Cucujiformia</taxon>
        <taxon>Chrysomeloidea</taxon>
        <taxon>Chrysomelidae</taxon>
        <taxon>Chrysomelinae</taxon>
        <taxon>Chrysomelini</taxon>
        <taxon>Phaedon</taxon>
    </lineage>
</organism>
<dbReference type="EMBL" id="OU896714">
    <property type="protein sequence ID" value="CAH1180308.1"/>
    <property type="molecule type" value="Genomic_DNA"/>
</dbReference>
<dbReference type="InterPro" id="IPR058545">
    <property type="entry name" value="Beta-prop_EMC1_1st"/>
</dbReference>
<evidence type="ECO:0000256" key="4">
    <source>
        <dbReference type="ARBA" id="ARBA00020824"/>
    </source>
</evidence>
<dbReference type="PANTHER" id="PTHR21573:SF0">
    <property type="entry name" value="ER MEMBRANE PROTEIN COMPLEX SUBUNIT 1"/>
    <property type="match status" value="1"/>
</dbReference>
<dbReference type="OrthoDB" id="422574at2759"/>